<evidence type="ECO:0000313" key="1">
    <source>
        <dbReference type="EMBL" id="MCQ8896236.1"/>
    </source>
</evidence>
<evidence type="ECO:0000313" key="2">
    <source>
        <dbReference type="Proteomes" id="UP001204142"/>
    </source>
</evidence>
<dbReference type="InterPro" id="IPR038444">
    <property type="entry name" value="DUF465_sf"/>
</dbReference>
<proteinExistence type="predicted"/>
<dbReference type="EMBL" id="JANIGO010000002">
    <property type="protein sequence ID" value="MCQ8896236.1"/>
    <property type="molecule type" value="Genomic_DNA"/>
</dbReference>
<dbReference type="RefSeq" id="WP_256764007.1">
    <property type="nucleotide sequence ID" value="NZ_JANIGO010000002.1"/>
</dbReference>
<sequence>MVQTIDADTIQRRIVELQVEHRDLDQIIDMLTAQPGFDQLQIRRLKKRKLQIKDAITLLQIQLEPDIPA</sequence>
<gene>
    <name evidence="1" type="ORF">NQT62_07285</name>
</gene>
<accession>A0ABT1WFF1</accession>
<dbReference type="Proteomes" id="UP001204142">
    <property type="component" value="Unassembled WGS sequence"/>
</dbReference>
<dbReference type="Gene3D" id="6.10.280.50">
    <property type="match status" value="1"/>
</dbReference>
<organism evidence="1 2">
    <name type="scientific">Limnobacter humi</name>
    <dbReference type="NCBI Taxonomy" id="1778671"/>
    <lineage>
        <taxon>Bacteria</taxon>
        <taxon>Pseudomonadati</taxon>
        <taxon>Pseudomonadota</taxon>
        <taxon>Betaproteobacteria</taxon>
        <taxon>Burkholderiales</taxon>
        <taxon>Burkholderiaceae</taxon>
        <taxon>Limnobacter</taxon>
    </lineage>
</organism>
<reference evidence="1 2" key="1">
    <citation type="submission" date="2022-07" db="EMBL/GenBank/DDBJ databases">
        <authorList>
            <person name="Xamxidin M."/>
            <person name="Wu M."/>
        </authorList>
    </citation>
    <scope>NUCLEOTIDE SEQUENCE [LARGE SCALE GENOMIC DNA]</scope>
    <source>
        <strain evidence="1 2">NBRC 111650</strain>
    </source>
</reference>
<keyword evidence="2" id="KW-1185">Reference proteome</keyword>
<dbReference type="InterPro" id="IPR007420">
    <property type="entry name" value="DUF465"/>
</dbReference>
<dbReference type="Pfam" id="PF04325">
    <property type="entry name" value="DUF465"/>
    <property type="match status" value="1"/>
</dbReference>
<protein>
    <submittedName>
        <fullName evidence="1">YdcH family protein</fullName>
    </submittedName>
</protein>
<comment type="caution">
    <text evidence="1">The sequence shown here is derived from an EMBL/GenBank/DDBJ whole genome shotgun (WGS) entry which is preliminary data.</text>
</comment>
<name>A0ABT1WFF1_9BURK</name>